<feature type="transmembrane region" description="Helical" evidence="1">
    <location>
        <begin position="158"/>
        <end position="176"/>
    </location>
</feature>
<feature type="transmembrane region" description="Helical" evidence="1">
    <location>
        <begin position="124"/>
        <end position="146"/>
    </location>
</feature>
<dbReference type="InterPro" id="IPR018674">
    <property type="entry name" value="DUF2142_membrane"/>
</dbReference>
<feature type="transmembrane region" description="Helical" evidence="1">
    <location>
        <begin position="284"/>
        <end position="305"/>
    </location>
</feature>
<evidence type="ECO:0000313" key="3">
    <source>
        <dbReference type="Proteomes" id="UP000001377"/>
    </source>
</evidence>
<feature type="transmembrane region" description="Helical" evidence="1">
    <location>
        <begin position="317"/>
        <end position="335"/>
    </location>
</feature>
<protein>
    <submittedName>
        <fullName evidence="2">Membrane protein-like protein</fullName>
    </submittedName>
</protein>
<sequence length="608" mass="67488" precursor="true">MLDRVHLDVRKKELLKCIAKVLLLSFLLAVVFEALTLFGAPVASVFDLSAWSKKRIVTVWVLFVVSYCVCRYLGVFDSLCRWARSVYRQKSFLLPRLLFCVGGFVGSGVVGLLGTMLFSLTGAYQPTVALGLFFFAVCGSIFLVFANRRFLAREPEKIFVPVGITLGVLVCLLTPVQTSVSWDDHIHYDFANAVSYLVSPEYSQADMSLLNPPYIGGGDYSHWMYQGDAYGSLISELDAEGLAPAITVDGFGSVYGSSTLSYQALGYIPSALGLWLGRLLHLPFTWIFILGRISNVLFFFTLVFFGVRGLRSQKMLALAFSFLPTVVFLSANYSYDTWLTGWILFGFLRYLSWMQKPDEALTFKEVLLVVLSFLIGLGPKAIYFPIFILLLFIPKSKFKTKKFAFRYRAAMICSALLVMATFLLPFVVQGPGSGDTRGGSGVNSAGQVAFVLSDPLGYLNVLTRFLSEYLSIPNASNYTSFFAYLGMSSWGSLPLVILILVAATDLNEHSFRYAKWRYRVAGSLLLVGTSALMASALYVSYTAVGSNTIEGCQGRYLLPLVIPFLALFFNSKIINENSRKGYNLVIFVVSFALLTTSIFELCMRVYTP</sequence>
<evidence type="ECO:0000256" key="1">
    <source>
        <dbReference type="SAM" id="Phobius"/>
    </source>
</evidence>
<feature type="transmembrane region" description="Helical" evidence="1">
    <location>
        <begin position="366"/>
        <end position="393"/>
    </location>
</feature>
<feature type="transmembrane region" description="Helical" evidence="1">
    <location>
        <begin position="581"/>
        <end position="606"/>
    </location>
</feature>
<feature type="transmembrane region" description="Helical" evidence="1">
    <location>
        <begin position="556"/>
        <end position="574"/>
    </location>
</feature>
<feature type="transmembrane region" description="Helical" evidence="1">
    <location>
        <begin position="481"/>
        <end position="503"/>
    </location>
</feature>
<accession>C8WIX3</accession>
<keyword evidence="1" id="KW-0472">Membrane</keyword>
<dbReference type="BioCyc" id="ELEN479437:G1GFY-2064-MONOMER"/>
<organism evidence="2 3">
    <name type="scientific">Eggerthella lenta (strain ATCC 25559 / DSM 2243 / CCUG 17323 / JCM 9979 / KCTC 3265 / NCTC 11813 / VPI 0255 / 1899 B)</name>
    <name type="common">Eubacterium lentum</name>
    <dbReference type="NCBI Taxonomy" id="479437"/>
    <lineage>
        <taxon>Bacteria</taxon>
        <taxon>Bacillati</taxon>
        <taxon>Actinomycetota</taxon>
        <taxon>Coriobacteriia</taxon>
        <taxon>Eggerthellales</taxon>
        <taxon>Eggerthellaceae</taxon>
        <taxon>Eggerthella</taxon>
    </lineage>
</organism>
<dbReference type="Pfam" id="PF09913">
    <property type="entry name" value="DUF2142"/>
    <property type="match status" value="1"/>
</dbReference>
<dbReference type="EMBL" id="CP001726">
    <property type="protein sequence ID" value="ACV56015.1"/>
    <property type="molecule type" value="Genomic_DNA"/>
</dbReference>
<dbReference type="AlphaFoldDB" id="C8WIX3"/>
<reference evidence="2 3" key="1">
    <citation type="journal article" date="2009" name="Stand. Genomic Sci.">
        <title>Complete genome sequence of Eggerthella lenta type strain (IPP VPI 0255).</title>
        <authorList>
            <person name="Saunders E."/>
            <person name="Pukall R."/>
            <person name="Abt B."/>
            <person name="Lapidus A."/>
            <person name="Glavina Del Rio T."/>
            <person name="Copeland A."/>
            <person name="Tice H."/>
            <person name="Cheng J.F."/>
            <person name="Lucas S."/>
            <person name="Chen F."/>
            <person name="Nolan M."/>
            <person name="Bruce D."/>
            <person name="Goodwin L."/>
            <person name="Pitluck S."/>
            <person name="Ivanova N."/>
            <person name="Mavromatis K."/>
            <person name="Ovchinnikova G."/>
            <person name="Pati A."/>
            <person name="Chen A."/>
            <person name="Palaniappan K."/>
            <person name="Land M."/>
            <person name="Hauser L."/>
            <person name="Chang Y.J."/>
            <person name="Jeffries C.D."/>
            <person name="Chain P."/>
            <person name="Meincke L."/>
            <person name="Sims D."/>
            <person name="Brettin T."/>
            <person name="Detter J.C."/>
            <person name="Goker M."/>
            <person name="Bristow J."/>
            <person name="Eisen J.A."/>
            <person name="Markowitz V."/>
            <person name="Hugenholtz P."/>
            <person name="Kyrpides N.C."/>
            <person name="Klenk H.P."/>
            <person name="Han C."/>
        </authorList>
    </citation>
    <scope>NUCLEOTIDE SEQUENCE [LARGE SCALE GENOMIC DNA]</scope>
    <source>
        <strain evidence="3">ATCC 25559 / DSM 2243 / CCUG 17323 / JCM 9979 / KCTC 3265 / NCTC 11813 / VPI 0255 / 1899 B</strain>
    </source>
</reference>
<keyword evidence="3" id="KW-1185">Reference proteome</keyword>
<feature type="transmembrane region" description="Helical" evidence="1">
    <location>
        <begin position="97"/>
        <end position="118"/>
    </location>
</feature>
<dbReference type="Proteomes" id="UP000001377">
    <property type="component" value="Chromosome"/>
</dbReference>
<feature type="transmembrane region" description="Helical" evidence="1">
    <location>
        <begin position="524"/>
        <end position="544"/>
    </location>
</feature>
<dbReference type="KEGG" id="ele:Elen_2051"/>
<dbReference type="eggNOG" id="COG4713">
    <property type="taxonomic scope" value="Bacteria"/>
</dbReference>
<proteinExistence type="predicted"/>
<gene>
    <name evidence="2" type="ordered locus">Elen_2051</name>
</gene>
<evidence type="ECO:0000313" key="2">
    <source>
        <dbReference type="EMBL" id="ACV56015.1"/>
    </source>
</evidence>
<dbReference type="STRING" id="479437.Elen_2051"/>
<dbReference type="PaxDb" id="479437-Elen_2051"/>
<dbReference type="HOGENOM" id="CLU_448872_0_0_11"/>
<keyword evidence="1" id="KW-1133">Transmembrane helix</keyword>
<feature type="transmembrane region" description="Helical" evidence="1">
    <location>
        <begin position="21"/>
        <end position="44"/>
    </location>
</feature>
<feature type="transmembrane region" description="Helical" evidence="1">
    <location>
        <begin position="405"/>
        <end position="428"/>
    </location>
</feature>
<feature type="transmembrane region" description="Helical" evidence="1">
    <location>
        <begin position="56"/>
        <end position="76"/>
    </location>
</feature>
<keyword evidence="1" id="KW-0812">Transmembrane</keyword>
<name>C8WIX3_EGGLE</name>